<evidence type="ECO:0000313" key="1">
    <source>
        <dbReference type="EMBL" id="KPJ65923.1"/>
    </source>
</evidence>
<reference evidence="1 2" key="1">
    <citation type="journal article" date="2015" name="Microbiome">
        <title>Genomic resolution of linkages in carbon, nitrogen, and sulfur cycling among widespread estuary sediment bacteria.</title>
        <authorList>
            <person name="Baker B.J."/>
            <person name="Lazar C.S."/>
            <person name="Teske A.P."/>
            <person name="Dick G.J."/>
        </authorList>
    </citation>
    <scope>NUCLEOTIDE SEQUENCE [LARGE SCALE GENOMIC DNA]</scope>
    <source>
        <strain evidence="1">DG_54_3</strain>
    </source>
</reference>
<comment type="caution">
    <text evidence="1">The sequence shown here is derived from an EMBL/GenBank/DDBJ whole genome shotgun (WGS) entry which is preliminary data.</text>
</comment>
<name>A0A0S7XUL1_UNCSA</name>
<dbReference type="PROSITE" id="PS51257">
    <property type="entry name" value="PROKAR_LIPOPROTEIN"/>
    <property type="match status" value="1"/>
</dbReference>
<evidence type="ECO:0000313" key="2">
    <source>
        <dbReference type="Proteomes" id="UP000051861"/>
    </source>
</evidence>
<sequence>MLEKVRGLIPCLFLLAACVLISLCGCSKPSGPSVPIDVLLSAPEQVEIGGRKYVLETFLWRDFMPFCPPDGKPLIALVWVTAVDSVEFPSSLDANRLWVIKDKKVWETKFSNEERARYPYKLEKVARDGPKWGPKIEVDAVVRMIDRGKRTYLLKASNQWISRTD</sequence>
<gene>
    <name evidence="1" type="ORF">AMJ44_09210</name>
</gene>
<accession>A0A0S7XUL1</accession>
<dbReference type="EMBL" id="LIZX01000097">
    <property type="protein sequence ID" value="KPJ65923.1"/>
    <property type="molecule type" value="Genomic_DNA"/>
</dbReference>
<protein>
    <recommendedName>
        <fullName evidence="3">Lipoprotein</fullName>
    </recommendedName>
</protein>
<dbReference type="Proteomes" id="UP000051861">
    <property type="component" value="Unassembled WGS sequence"/>
</dbReference>
<dbReference type="AlphaFoldDB" id="A0A0S7XUL1"/>
<evidence type="ECO:0008006" key="3">
    <source>
        <dbReference type="Google" id="ProtNLM"/>
    </source>
</evidence>
<organism evidence="1 2">
    <name type="scientific">candidate division WOR-1 bacterium DG_54_3</name>
    <dbReference type="NCBI Taxonomy" id="1703775"/>
    <lineage>
        <taxon>Bacteria</taxon>
        <taxon>Bacillati</taxon>
        <taxon>Saganbacteria</taxon>
    </lineage>
</organism>
<proteinExistence type="predicted"/>